<accession>A0AAW0DRE1</accession>
<gene>
    <name evidence="3" type="ORF">R3P38DRAFT_2846544</name>
</gene>
<sequence length="392" mass="42436">MLVRGLLWDCSNRQAPWTNTSPVDPPSIKYALVSGASCAMIYTVYMNLISRFASPCLFTVGAMSGPILSPSSNWPGYDLTDNIGALYLGAVISFILSGITIMQAYLFFPSKDKLLIQIAAAIMVVMDVVSTALVAQVVYSYVVPNFGSLVPLGNLKPSLAAECGVSMVIVLLSHLYFAYQIFSVVPNGKAKYVVPGLVTFLGTVSLVGGIGCVVVMFKESHDILTDQSRHFSVFVGIAKGFAAITDVLATLALCFYINSALPRSEFARTNSMIKRLLGYTLQRGVLVTIMQAALVIVFFSTTTKFAWLALHINVTRIYAVTFFATLNGRHTASSKENNTYGLTTSITRAGTYNGSVQAKELQLVPTPTAYNQTTHGPIVTIEKRTDYMEDAA</sequence>
<name>A0AAW0DRE1_9AGAR</name>
<feature type="transmembrane region" description="Helical" evidence="1">
    <location>
        <begin position="114"/>
        <end position="139"/>
    </location>
</feature>
<feature type="transmembrane region" description="Helical" evidence="1">
    <location>
        <begin position="52"/>
        <end position="72"/>
    </location>
</feature>
<feature type="domain" description="DUF6534" evidence="2">
    <location>
        <begin position="242"/>
        <end position="330"/>
    </location>
</feature>
<comment type="caution">
    <text evidence="3">The sequence shown here is derived from an EMBL/GenBank/DDBJ whole genome shotgun (WGS) entry which is preliminary data.</text>
</comment>
<protein>
    <recommendedName>
        <fullName evidence="2">DUF6534 domain-containing protein</fullName>
    </recommendedName>
</protein>
<evidence type="ECO:0000313" key="4">
    <source>
        <dbReference type="Proteomes" id="UP001362999"/>
    </source>
</evidence>
<feature type="transmembrane region" description="Helical" evidence="1">
    <location>
        <begin position="84"/>
        <end position="107"/>
    </location>
</feature>
<feature type="transmembrane region" description="Helical" evidence="1">
    <location>
        <begin position="305"/>
        <end position="326"/>
    </location>
</feature>
<dbReference type="Pfam" id="PF20152">
    <property type="entry name" value="DUF6534"/>
    <property type="match status" value="1"/>
</dbReference>
<feature type="transmembrane region" description="Helical" evidence="1">
    <location>
        <begin position="276"/>
        <end position="299"/>
    </location>
</feature>
<dbReference type="InterPro" id="IPR045339">
    <property type="entry name" value="DUF6534"/>
</dbReference>
<dbReference type="Proteomes" id="UP001362999">
    <property type="component" value="Unassembled WGS sequence"/>
</dbReference>
<dbReference type="PANTHER" id="PTHR40465:SF1">
    <property type="entry name" value="DUF6534 DOMAIN-CONTAINING PROTEIN"/>
    <property type="match status" value="1"/>
</dbReference>
<dbReference type="AlphaFoldDB" id="A0AAW0DRE1"/>
<keyword evidence="1" id="KW-0812">Transmembrane</keyword>
<keyword evidence="4" id="KW-1185">Reference proteome</keyword>
<evidence type="ECO:0000256" key="1">
    <source>
        <dbReference type="SAM" id="Phobius"/>
    </source>
</evidence>
<evidence type="ECO:0000259" key="2">
    <source>
        <dbReference type="Pfam" id="PF20152"/>
    </source>
</evidence>
<keyword evidence="1" id="KW-1133">Transmembrane helix</keyword>
<keyword evidence="1" id="KW-0472">Membrane</keyword>
<feature type="transmembrane region" description="Helical" evidence="1">
    <location>
        <begin position="159"/>
        <end position="182"/>
    </location>
</feature>
<feature type="transmembrane region" description="Helical" evidence="1">
    <location>
        <begin position="194"/>
        <end position="217"/>
    </location>
</feature>
<dbReference type="PANTHER" id="PTHR40465">
    <property type="entry name" value="CHROMOSOME 1, WHOLE GENOME SHOTGUN SEQUENCE"/>
    <property type="match status" value="1"/>
</dbReference>
<evidence type="ECO:0000313" key="3">
    <source>
        <dbReference type="EMBL" id="KAK7055349.1"/>
    </source>
</evidence>
<dbReference type="EMBL" id="JAWWNJ010000005">
    <property type="protein sequence ID" value="KAK7055349.1"/>
    <property type="molecule type" value="Genomic_DNA"/>
</dbReference>
<organism evidence="3 4">
    <name type="scientific">Favolaschia claudopus</name>
    <dbReference type="NCBI Taxonomy" id="2862362"/>
    <lineage>
        <taxon>Eukaryota</taxon>
        <taxon>Fungi</taxon>
        <taxon>Dikarya</taxon>
        <taxon>Basidiomycota</taxon>
        <taxon>Agaricomycotina</taxon>
        <taxon>Agaricomycetes</taxon>
        <taxon>Agaricomycetidae</taxon>
        <taxon>Agaricales</taxon>
        <taxon>Marasmiineae</taxon>
        <taxon>Mycenaceae</taxon>
        <taxon>Favolaschia</taxon>
    </lineage>
</organism>
<reference evidence="3 4" key="1">
    <citation type="journal article" date="2024" name="J Genomics">
        <title>Draft genome sequencing and assembly of Favolaschia claudopus CIRM-BRFM 2984 isolated from oak limbs.</title>
        <authorList>
            <person name="Navarro D."/>
            <person name="Drula E."/>
            <person name="Chaduli D."/>
            <person name="Cazenave R."/>
            <person name="Ahrendt S."/>
            <person name="Wang J."/>
            <person name="Lipzen A."/>
            <person name="Daum C."/>
            <person name="Barry K."/>
            <person name="Grigoriev I.V."/>
            <person name="Favel A."/>
            <person name="Rosso M.N."/>
            <person name="Martin F."/>
        </authorList>
    </citation>
    <scope>NUCLEOTIDE SEQUENCE [LARGE SCALE GENOMIC DNA]</scope>
    <source>
        <strain evidence="3 4">CIRM-BRFM 2984</strain>
    </source>
</reference>
<feature type="transmembrane region" description="Helical" evidence="1">
    <location>
        <begin position="237"/>
        <end position="256"/>
    </location>
</feature>
<proteinExistence type="predicted"/>